<dbReference type="SUPFAM" id="SSF141868">
    <property type="entry name" value="EAL domain-like"/>
    <property type="match status" value="1"/>
</dbReference>
<evidence type="ECO:0000313" key="1">
    <source>
        <dbReference type="EMBL" id="KRM12751.1"/>
    </source>
</evidence>
<evidence type="ECO:0000313" key="2">
    <source>
        <dbReference type="Proteomes" id="UP000051820"/>
    </source>
</evidence>
<sequence>MMYRFFTEPTLNYFNNSYVNAEFMPFYKSEKRWRKRATISDNSFIGLVESISLDPQFKIAGLSFNLTCSQFTNPLVADAVIKFQHRVFPFMLSIELKITPSYNRKLLFAQAENYNQHGIKIIIDHAEQFKNQKDVLPYVEMTNGIKLSVTGQNIDNLTKWAQFSRQQRRRLTVYNVDNQEDMIKIQKADIRYIAGKMISSPIIF</sequence>
<dbReference type="STRING" id="1423807.FD16_GL001929"/>
<name>A0A0R1W5L8_9LACO</name>
<dbReference type="EMBL" id="AZGF01000005">
    <property type="protein sequence ID" value="KRM12751.1"/>
    <property type="molecule type" value="Genomic_DNA"/>
</dbReference>
<dbReference type="InterPro" id="IPR035919">
    <property type="entry name" value="EAL_sf"/>
</dbReference>
<accession>A0A0R1W5L8</accession>
<organism evidence="1 2">
    <name type="scientific">Paucilactobacillus suebicus DSM 5007 = KCTC 3549</name>
    <dbReference type="NCBI Taxonomy" id="1423807"/>
    <lineage>
        <taxon>Bacteria</taxon>
        <taxon>Bacillati</taxon>
        <taxon>Bacillota</taxon>
        <taxon>Bacilli</taxon>
        <taxon>Lactobacillales</taxon>
        <taxon>Lactobacillaceae</taxon>
        <taxon>Paucilactobacillus</taxon>
    </lineage>
</organism>
<dbReference type="RefSeq" id="WP_155804346.1">
    <property type="nucleotide sequence ID" value="NZ_AZGF01000005.1"/>
</dbReference>
<dbReference type="Proteomes" id="UP000051820">
    <property type="component" value="Unassembled WGS sequence"/>
</dbReference>
<dbReference type="AlphaFoldDB" id="A0A0R1W5L8"/>
<protein>
    <submittedName>
        <fullName evidence="1">C-di-GMP-specific phosphodiesterase</fullName>
    </submittedName>
</protein>
<dbReference type="PATRIC" id="fig|1423807.3.peg.1982"/>
<comment type="caution">
    <text evidence="1">The sequence shown here is derived from an EMBL/GenBank/DDBJ whole genome shotgun (WGS) entry which is preliminary data.</text>
</comment>
<reference evidence="1 2" key="1">
    <citation type="journal article" date="2015" name="Genome Announc.">
        <title>Expanding the biotechnology potential of lactobacilli through comparative genomics of 213 strains and associated genera.</title>
        <authorList>
            <person name="Sun Z."/>
            <person name="Harris H.M."/>
            <person name="McCann A."/>
            <person name="Guo C."/>
            <person name="Argimon S."/>
            <person name="Zhang W."/>
            <person name="Yang X."/>
            <person name="Jeffery I.B."/>
            <person name="Cooney J.C."/>
            <person name="Kagawa T.F."/>
            <person name="Liu W."/>
            <person name="Song Y."/>
            <person name="Salvetti E."/>
            <person name="Wrobel A."/>
            <person name="Rasinkangas P."/>
            <person name="Parkhill J."/>
            <person name="Rea M.C."/>
            <person name="O'Sullivan O."/>
            <person name="Ritari J."/>
            <person name="Douillard F.P."/>
            <person name="Paul Ross R."/>
            <person name="Yang R."/>
            <person name="Briner A.E."/>
            <person name="Felis G.E."/>
            <person name="de Vos W.M."/>
            <person name="Barrangou R."/>
            <person name="Klaenhammer T.R."/>
            <person name="Caufield P.W."/>
            <person name="Cui Y."/>
            <person name="Zhang H."/>
            <person name="O'Toole P.W."/>
        </authorList>
    </citation>
    <scope>NUCLEOTIDE SEQUENCE [LARGE SCALE GENOMIC DNA]</scope>
    <source>
        <strain evidence="1 2">DSM 5007</strain>
    </source>
</reference>
<keyword evidence="2" id="KW-1185">Reference proteome</keyword>
<dbReference type="eggNOG" id="COG2200">
    <property type="taxonomic scope" value="Bacteria"/>
</dbReference>
<proteinExistence type="predicted"/>
<gene>
    <name evidence="1" type="ORF">FD16_GL001929</name>
</gene>